<dbReference type="PROSITE" id="PS51257">
    <property type="entry name" value="PROKAR_LIPOPROTEIN"/>
    <property type="match status" value="1"/>
</dbReference>
<dbReference type="InterPro" id="IPR036737">
    <property type="entry name" value="OmpA-like_sf"/>
</dbReference>
<keyword evidence="1" id="KW-0472">Membrane</keyword>
<dbReference type="Proteomes" id="UP000254040">
    <property type="component" value="Unassembled WGS sequence"/>
</dbReference>
<dbReference type="NCBIfam" id="NF038223">
    <property type="entry name" value="IcmN_DotK_IVB"/>
    <property type="match status" value="1"/>
</dbReference>
<dbReference type="SUPFAM" id="SSF103088">
    <property type="entry name" value="OmpA-like"/>
    <property type="match status" value="1"/>
</dbReference>
<dbReference type="EMBL" id="LNYN01000027">
    <property type="protein sequence ID" value="KTD32657.1"/>
    <property type="molecule type" value="Genomic_DNA"/>
</dbReference>
<dbReference type="OrthoDB" id="9782229at2"/>
<feature type="domain" description="OmpA-like" evidence="2">
    <location>
        <begin position="71"/>
        <end position="188"/>
    </location>
</feature>
<sequence>MRSVRTNYIIIMIRVIGLMVLLLLSACHRSHYVPDEDDPKLPCKVQGACDSTIMKYFTKLNKSGIKVVTIGQDYLISIPASALFDDQTPHIKWSSYGLLNEISTFLKQFRKVAITVTSYSSKYVSVQRERALTMARSRVVAEYLWSQGIDSRFIFTQGLGSDKPIVSFNQGGDKSPNARVEITFRRAVVN</sequence>
<organism evidence="4 6">
    <name type="scientific">Legionella moravica</name>
    <dbReference type="NCBI Taxonomy" id="39962"/>
    <lineage>
        <taxon>Bacteria</taxon>
        <taxon>Pseudomonadati</taxon>
        <taxon>Pseudomonadota</taxon>
        <taxon>Gammaproteobacteria</taxon>
        <taxon>Legionellales</taxon>
        <taxon>Legionellaceae</taxon>
        <taxon>Legionella</taxon>
    </lineage>
</organism>
<dbReference type="GO" id="GO:0016020">
    <property type="term" value="C:membrane"/>
    <property type="evidence" value="ECO:0007669"/>
    <property type="project" value="UniProtKB-UniRule"/>
</dbReference>
<evidence type="ECO:0000313" key="3">
    <source>
        <dbReference type="EMBL" id="KTD32657.1"/>
    </source>
</evidence>
<dbReference type="CDD" id="cd07185">
    <property type="entry name" value="OmpA_C-like"/>
    <property type="match status" value="1"/>
</dbReference>
<dbReference type="Gene3D" id="3.30.1330.60">
    <property type="entry name" value="OmpA-like domain"/>
    <property type="match status" value="1"/>
</dbReference>
<evidence type="ECO:0000256" key="1">
    <source>
        <dbReference type="PROSITE-ProRule" id="PRU00473"/>
    </source>
</evidence>
<dbReference type="PANTHER" id="PTHR30329">
    <property type="entry name" value="STATOR ELEMENT OF FLAGELLAR MOTOR COMPLEX"/>
    <property type="match status" value="1"/>
</dbReference>
<dbReference type="InterPro" id="IPR050330">
    <property type="entry name" value="Bact_OuterMem_StrucFunc"/>
</dbReference>
<evidence type="ECO:0000313" key="4">
    <source>
        <dbReference type="EMBL" id="STX61481.1"/>
    </source>
</evidence>
<gene>
    <name evidence="4" type="primary">lphA</name>
    <name evidence="3" type="ORF">Lmor_2086</name>
    <name evidence="4" type="ORF">NCTC12239_00396</name>
</gene>
<evidence type="ECO:0000259" key="2">
    <source>
        <dbReference type="PROSITE" id="PS51123"/>
    </source>
</evidence>
<dbReference type="EMBL" id="UGOG01000001">
    <property type="protein sequence ID" value="STX61481.1"/>
    <property type="molecule type" value="Genomic_DNA"/>
</dbReference>
<protein>
    <submittedName>
        <fullName evidence="4">LphA (DotK)</fullName>
    </submittedName>
</protein>
<evidence type="ECO:0000313" key="5">
    <source>
        <dbReference type="Proteomes" id="UP000054985"/>
    </source>
</evidence>
<name>A0A378K0X6_9GAMM</name>
<reference evidence="4 6" key="2">
    <citation type="submission" date="2018-06" db="EMBL/GenBank/DDBJ databases">
        <authorList>
            <consortium name="Pathogen Informatics"/>
            <person name="Doyle S."/>
        </authorList>
    </citation>
    <scope>NUCLEOTIDE SEQUENCE [LARGE SCALE GENOMIC DNA]</scope>
    <source>
        <strain evidence="4 6">NCTC12239</strain>
    </source>
</reference>
<reference evidence="3 5" key="1">
    <citation type="submission" date="2015-11" db="EMBL/GenBank/DDBJ databases">
        <title>Genomic analysis of 38 Legionella species identifies large and diverse effector repertoires.</title>
        <authorList>
            <person name="Burstein D."/>
            <person name="Amaro F."/>
            <person name="Zusman T."/>
            <person name="Lifshitz Z."/>
            <person name="Cohen O."/>
            <person name="Gilbert J.A."/>
            <person name="Pupko T."/>
            <person name="Shuman H.A."/>
            <person name="Segal G."/>
        </authorList>
    </citation>
    <scope>NUCLEOTIDE SEQUENCE [LARGE SCALE GENOMIC DNA]</scope>
    <source>
        <strain evidence="3 5">ATCC 43877</strain>
    </source>
</reference>
<dbReference type="AlphaFoldDB" id="A0A378K0X6"/>
<proteinExistence type="predicted"/>
<dbReference type="Proteomes" id="UP000054985">
    <property type="component" value="Unassembled WGS sequence"/>
</dbReference>
<evidence type="ECO:0000313" key="6">
    <source>
        <dbReference type="Proteomes" id="UP000254040"/>
    </source>
</evidence>
<dbReference type="Pfam" id="PF00691">
    <property type="entry name" value="OmpA"/>
    <property type="match status" value="1"/>
</dbReference>
<keyword evidence="5" id="KW-1185">Reference proteome</keyword>
<accession>A0A378K0X6</accession>
<dbReference type="STRING" id="39962.Lmor_2086"/>
<dbReference type="RefSeq" id="WP_028383651.1">
    <property type="nucleotide sequence ID" value="NZ_CAAAJG010000037.1"/>
</dbReference>
<dbReference type="InterPro" id="IPR006665">
    <property type="entry name" value="OmpA-like"/>
</dbReference>
<dbReference type="PANTHER" id="PTHR30329:SF21">
    <property type="entry name" value="LIPOPROTEIN YIAD-RELATED"/>
    <property type="match status" value="1"/>
</dbReference>
<dbReference type="PROSITE" id="PS51123">
    <property type="entry name" value="OMPA_2"/>
    <property type="match status" value="1"/>
</dbReference>